<dbReference type="OrthoDB" id="1048788at2"/>
<dbReference type="Proteomes" id="UP000238042">
    <property type="component" value="Unassembled WGS sequence"/>
</dbReference>
<keyword evidence="1" id="KW-0472">Membrane</keyword>
<evidence type="ECO:0008006" key="4">
    <source>
        <dbReference type="Google" id="ProtNLM"/>
    </source>
</evidence>
<dbReference type="RefSeq" id="WP_105247426.1">
    <property type="nucleotide sequence ID" value="NZ_PSZM01000045.1"/>
</dbReference>
<dbReference type="EMBL" id="PSZM01000045">
    <property type="protein sequence ID" value="PQL90784.1"/>
    <property type="molecule type" value="Genomic_DNA"/>
</dbReference>
<keyword evidence="1" id="KW-0812">Transmembrane</keyword>
<comment type="caution">
    <text evidence="2">The sequence shown here is derived from an EMBL/GenBank/DDBJ whole genome shotgun (WGS) entry which is preliminary data.</text>
</comment>
<dbReference type="AlphaFoldDB" id="A0A2S8A884"/>
<keyword evidence="1" id="KW-1133">Transmembrane helix</keyword>
<evidence type="ECO:0000256" key="1">
    <source>
        <dbReference type="SAM" id="Phobius"/>
    </source>
</evidence>
<organism evidence="2 3">
    <name type="scientific">Apibacter adventoris</name>
    <dbReference type="NCBI Taxonomy" id="1679466"/>
    <lineage>
        <taxon>Bacteria</taxon>
        <taxon>Pseudomonadati</taxon>
        <taxon>Bacteroidota</taxon>
        <taxon>Flavobacteriia</taxon>
        <taxon>Flavobacteriales</taxon>
        <taxon>Weeksellaceae</taxon>
        <taxon>Apibacter</taxon>
    </lineage>
</organism>
<feature type="transmembrane region" description="Helical" evidence="1">
    <location>
        <begin position="95"/>
        <end position="118"/>
    </location>
</feature>
<accession>A0A2S8A884</accession>
<gene>
    <name evidence="2" type="ORF">C4S77_10030</name>
</gene>
<protein>
    <recommendedName>
        <fullName evidence="4">DUF3810 domain-containing protein</fullName>
    </recommendedName>
</protein>
<proteinExistence type="predicted"/>
<sequence length="368" mass="43272">MKKKIKMDNQKLLSMLLLQFFFFQLLKMSKNIIGNWYFPLLIKIKFLQNTVLGSIKFSVGDVLYLLLGILLLYWIIKIIVGWAKKDKLSVKSYTIKILWTVNIFYGLFMLSIGLLYGYNNFPQYQVKEEKIFLNEYKIVANVLLNDCRELRKKVIVDKKNIFWVDENKMIHTLYWEQNAFYNSPKQKPNVKESLFSSVMKKLGVSGYYNPFTGEAQIIKGLPGTFLPFTIAHEMGHQAGVAPENEANFYSFYMGESSSNVNYQYSIKYKALKYILREIYPYDHDFVKRILNNYSEGMKRDRASEKKYYEENHGWGADVFSFMNNTYLKSNNQDGIVAYNQVAGMIVSFYKKNYSNLFIKKENSIPDIY</sequence>
<evidence type="ECO:0000313" key="3">
    <source>
        <dbReference type="Proteomes" id="UP000238042"/>
    </source>
</evidence>
<keyword evidence="3" id="KW-1185">Reference proteome</keyword>
<feature type="transmembrane region" description="Helical" evidence="1">
    <location>
        <begin position="62"/>
        <end position="83"/>
    </location>
</feature>
<evidence type="ECO:0000313" key="2">
    <source>
        <dbReference type="EMBL" id="PQL90784.1"/>
    </source>
</evidence>
<dbReference type="Pfam" id="PF12725">
    <property type="entry name" value="DUF3810"/>
    <property type="match status" value="1"/>
</dbReference>
<name>A0A2S8A884_9FLAO</name>
<reference evidence="2 3" key="1">
    <citation type="submission" date="2018-02" db="EMBL/GenBank/DDBJ databases">
        <title>Genome sequences of Apibacter spp., gut symbionts of Asian honey bees.</title>
        <authorList>
            <person name="Kwong W.K."/>
            <person name="Steele M.I."/>
            <person name="Moran N.A."/>
        </authorList>
    </citation>
    <scope>NUCLEOTIDE SEQUENCE [LARGE SCALE GENOMIC DNA]</scope>
    <source>
        <strain evidence="3">wkB301</strain>
    </source>
</reference>
<dbReference type="InterPro" id="IPR024294">
    <property type="entry name" value="DUF3810"/>
</dbReference>